<dbReference type="Proteomes" id="UP000225204">
    <property type="component" value="Segment"/>
</dbReference>
<dbReference type="OrthoDB" id="31104at10239"/>
<evidence type="ECO:0000313" key="2">
    <source>
        <dbReference type="Proteomes" id="UP000225204"/>
    </source>
</evidence>
<dbReference type="RefSeq" id="YP_009610199.1">
    <property type="nucleotide sequence ID" value="NC_042001.1"/>
</dbReference>
<dbReference type="GeneID" id="40086289"/>
<reference evidence="2" key="1">
    <citation type="submission" date="2017-06" db="EMBL/GenBank/DDBJ databases">
        <authorList>
            <person name="Kim H.J."/>
            <person name="Triplett B.A."/>
        </authorList>
    </citation>
    <scope>NUCLEOTIDE SEQUENCE [LARGE SCALE GENOMIC DNA]</scope>
</reference>
<organism evidence="1 2">
    <name type="scientific">Arthrobacter phage Molivia</name>
    <dbReference type="NCBI Taxonomy" id="2015839"/>
    <lineage>
        <taxon>Viruses</taxon>
        <taxon>Duplodnaviria</taxon>
        <taxon>Heunggongvirae</taxon>
        <taxon>Uroviricota</taxon>
        <taxon>Caudoviricetes</taxon>
        <taxon>Amigovirus</taxon>
        <taxon>Amigovirus molivia</taxon>
    </lineage>
</organism>
<sequence>MTAASTALEKAIKLQRAWGSLAADKQAAQRALEDEHRQRRSDVKEALHEALRDLFRQGMTVPQVSNLTSNTNYSLLYKLKADSGAPKRATPSIAIQEIEDEMAELPDVEWEFHDHIGVHGWLLSDDRKYVKFYGQKGTTFEGEWAIVEVDDESRNFIGGNLELNNAISPTEFAKKVAMLTGLLDGTYTGPTKVIANPYTD</sequence>
<gene>
    <name evidence="1" type="primary">77</name>
    <name evidence="1" type="ORF">SEA_MOLIVIA_77</name>
</gene>
<dbReference type="KEGG" id="vg:40086289"/>
<evidence type="ECO:0000313" key="1">
    <source>
        <dbReference type="EMBL" id="ASX99298.1"/>
    </source>
</evidence>
<keyword evidence="2" id="KW-1185">Reference proteome</keyword>
<protein>
    <submittedName>
        <fullName evidence="1">Uncharacterized protein</fullName>
    </submittedName>
</protein>
<accession>A0A286S1T6</accession>
<dbReference type="EMBL" id="MF185731">
    <property type="protein sequence ID" value="ASX99298.1"/>
    <property type="molecule type" value="Genomic_DNA"/>
</dbReference>
<name>A0A286S1T6_9CAUD</name>
<proteinExistence type="predicted"/>